<dbReference type="EMBL" id="CM001466">
    <property type="protein sequence ID" value="EHY87249.1"/>
    <property type="molecule type" value="Genomic_DNA"/>
</dbReference>
<dbReference type="HOGENOM" id="CLU_3367089_0_0_11"/>
<organism evidence="1 2">
    <name type="scientific">Saccharomonospora azurea NA-128</name>
    <dbReference type="NCBI Taxonomy" id="882081"/>
    <lineage>
        <taxon>Bacteria</taxon>
        <taxon>Bacillati</taxon>
        <taxon>Actinomycetota</taxon>
        <taxon>Actinomycetes</taxon>
        <taxon>Pseudonocardiales</taxon>
        <taxon>Pseudonocardiaceae</taxon>
        <taxon>Saccharomonospora</taxon>
    </lineage>
</organism>
<proteinExistence type="predicted"/>
<dbReference type="AlphaFoldDB" id="H8G689"/>
<dbReference type="Proteomes" id="UP000004705">
    <property type="component" value="Chromosome"/>
</dbReference>
<accession>H8G689</accession>
<evidence type="ECO:0000313" key="1">
    <source>
        <dbReference type="EMBL" id="EHY87249.1"/>
    </source>
</evidence>
<protein>
    <submittedName>
        <fullName evidence="1">Uncharacterized protein</fullName>
    </submittedName>
</protein>
<sequence length="35" mass="3899">MRPAFFYGTAAECERVFGPDHPETIQSVANDLEPC</sequence>
<gene>
    <name evidence="1" type="ORF">SacazDRAFT_00267</name>
</gene>
<reference evidence="1 2" key="1">
    <citation type="journal article" date="2012" name="Stand. Genomic Sci.">
        <title>Genome sequence of the soil bacterium Saccharomonospora azurea type strain (NA-128(T)).</title>
        <authorList>
            <person name="Klenk H.P."/>
            <person name="Held B."/>
            <person name="Lucas S."/>
            <person name="Lapidus A."/>
            <person name="Copeland A."/>
            <person name="Hammon N."/>
            <person name="Pitluck S."/>
            <person name="Goodwin L.A."/>
            <person name="Han C."/>
            <person name="Tapia R."/>
            <person name="Brambilla E.M."/>
            <person name="Potter G."/>
            <person name="Land M."/>
            <person name="Ivanova N."/>
            <person name="Rohde M."/>
            <person name="Goker M."/>
            <person name="Detter J.C."/>
            <person name="Kyrpides N.C."/>
            <person name="Woyke T."/>
        </authorList>
    </citation>
    <scope>NUCLEOTIDE SEQUENCE [LARGE SCALE GENOMIC DNA]</scope>
    <source>
        <strain evidence="1 2">NA-128</strain>
    </source>
</reference>
<keyword evidence="2" id="KW-1185">Reference proteome</keyword>
<evidence type="ECO:0000313" key="2">
    <source>
        <dbReference type="Proteomes" id="UP000004705"/>
    </source>
</evidence>
<name>H8G689_9PSEU</name>